<name>A0A1S4BYB4_TOBAC</name>
<accession>A0A1S4BYB4</accession>
<dbReference type="SMART" id="SM00184">
    <property type="entry name" value="RING"/>
    <property type="match status" value="1"/>
</dbReference>
<keyword evidence="5" id="KW-0472">Membrane</keyword>
<evidence type="ECO:0000259" key="7">
    <source>
        <dbReference type="PROSITE" id="PS50089"/>
    </source>
</evidence>
<feature type="transmembrane region" description="Helical" evidence="5">
    <location>
        <begin position="38"/>
        <end position="60"/>
    </location>
</feature>
<dbReference type="PANTHER" id="PTHR45798:SF88">
    <property type="entry name" value="RING-H2 FINGER PROTEIN ATL61-RELATED"/>
    <property type="match status" value="1"/>
</dbReference>
<dbReference type="SMR" id="A0A1S4BYB4"/>
<feature type="signal peptide" evidence="6">
    <location>
        <begin position="1"/>
        <end position="18"/>
    </location>
</feature>
<sequence>MKNSLLLVLILVLSPVGAQYDYSNTWDEGPHSRNSFQKYALVCIVGALLSLLFAVILWFAMRRSTNNYTANQLPPALAVAQQHNTDRDDNNSTRISVSSFLLVPMSENHQGPDCSICLEEFEAGELVRVLPSCNHRYHDTCIRRWMTNGRSRCPDCRQDYKATISS</sequence>
<dbReference type="Gene3D" id="3.30.40.10">
    <property type="entry name" value="Zinc/RING finger domain, C3HC4 (zinc finger)"/>
    <property type="match status" value="1"/>
</dbReference>
<feature type="domain" description="RING-type" evidence="7">
    <location>
        <begin position="114"/>
        <end position="157"/>
    </location>
</feature>
<keyword evidence="5" id="KW-0812">Transmembrane</keyword>
<dbReference type="GO" id="GO:0061630">
    <property type="term" value="F:ubiquitin protein ligase activity"/>
    <property type="evidence" value="ECO:0000318"/>
    <property type="project" value="GO_Central"/>
</dbReference>
<dbReference type="OrthoDB" id="9984778at2759"/>
<feature type="chain" id="PRO_5010273855" evidence="6">
    <location>
        <begin position="19"/>
        <end position="166"/>
    </location>
</feature>
<evidence type="ECO:0000256" key="6">
    <source>
        <dbReference type="SAM" id="SignalP"/>
    </source>
</evidence>
<dbReference type="OMA" id="ESHECAV"/>
<dbReference type="PROSITE" id="PS50089">
    <property type="entry name" value="ZF_RING_2"/>
    <property type="match status" value="1"/>
</dbReference>
<protein>
    <submittedName>
        <fullName evidence="8">RING-H2 finger protein ATL72-like</fullName>
    </submittedName>
</protein>
<keyword evidence="5" id="KW-1133">Transmembrane helix</keyword>
<proteinExistence type="predicted"/>
<evidence type="ECO:0000256" key="3">
    <source>
        <dbReference type="ARBA" id="ARBA00022833"/>
    </source>
</evidence>
<dbReference type="PaxDb" id="4097-A0A1S4BYB4"/>
<evidence type="ECO:0000256" key="4">
    <source>
        <dbReference type="PROSITE-ProRule" id="PRU00175"/>
    </source>
</evidence>
<keyword evidence="3" id="KW-0862">Zinc</keyword>
<dbReference type="RefSeq" id="XP_016493833.1">
    <property type="nucleotide sequence ID" value="XM_016638347.1"/>
</dbReference>
<reference evidence="8" key="1">
    <citation type="submission" date="2025-08" db="UniProtKB">
        <authorList>
            <consortium name="RefSeq"/>
        </authorList>
    </citation>
    <scope>IDENTIFICATION</scope>
</reference>
<dbReference type="InterPro" id="IPR052788">
    <property type="entry name" value="RING-type_E3_ligase_ATL"/>
</dbReference>
<dbReference type="Pfam" id="PF13639">
    <property type="entry name" value="zf-RING_2"/>
    <property type="match status" value="1"/>
</dbReference>
<keyword evidence="1" id="KW-0479">Metal-binding</keyword>
<dbReference type="AlphaFoldDB" id="A0A1S4BYB4"/>
<dbReference type="SUPFAM" id="SSF57850">
    <property type="entry name" value="RING/U-box"/>
    <property type="match status" value="1"/>
</dbReference>
<organism evidence="8">
    <name type="scientific">Nicotiana tabacum</name>
    <name type="common">Common tobacco</name>
    <dbReference type="NCBI Taxonomy" id="4097"/>
    <lineage>
        <taxon>Eukaryota</taxon>
        <taxon>Viridiplantae</taxon>
        <taxon>Streptophyta</taxon>
        <taxon>Embryophyta</taxon>
        <taxon>Tracheophyta</taxon>
        <taxon>Spermatophyta</taxon>
        <taxon>Magnoliopsida</taxon>
        <taxon>eudicotyledons</taxon>
        <taxon>Gunneridae</taxon>
        <taxon>Pentapetalae</taxon>
        <taxon>asterids</taxon>
        <taxon>lamiids</taxon>
        <taxon>Solanales</taxon>
        <taxon>Solanaceae</taxon>
        <taxon>Nicotianoideae</taxon>
        <taxon>Nicotianeae</taxon>
        <taxon>Nicotiana</taxon>
    </lineage>
</organism>
<dbReference type="InterPro" id="IPR013083">
    <property type="entry name" value="Znf_RING/FYVE/PHD"/>
</dbReference>
<evidence type="ECO:0000256" key="2">
    <source>
        <dbReference type="ARBA" id="ARBA00022771"/>
    </source>
</evidence>
<gene>
    <name evidence="8" type="primary">LOC107813132</name>
</gene>
<dbReference type="GO" id="GO:0008270">
    <property type="term" value="F:zinc ion binding"/>
    <property type="evidence" value="ECO:0007669"/>
    <property type="project" value="UniProtKB-KW"/>
</dbReference>
<evidence type="ECO:0000313" key="8">
    <source>
        <dbReference type="RefSeq" id="XP_016493833.1"/>
    </source>
</evidence>
<evidence type="ECO:0000256" key="5">
    <source>
        <dbReference type="SAM" id="Phobius"/>
    </source>
</evidence>
<dbReference type="KEGG" id="nta:107813132"/>
<keyword evidence="2 4" id="KW-0863">Zinc-finger</keyword>
<dbReference type="PANTHER" id="PTHR45798">
    <property type="entry name" value="RING-H2 FINGER PROTEIN ATL61-RELATED-RELATED"/>
    <property type="match status" value="1"/>
</dbReference>
<evidence type="ECO:0000256" key="1">
    <source>
        <dbReference type="ARBA" id="ARBA00022723"/>
    </source>
</evidence>
<dbReference type="InterPro" id="IPR001841">
    <property type="entry name" value="Znf_RING"/>
</dbReference>
<keyword evidence="6" id="KW-0732">Signal</keyword>